<accession>A0ABT4MZQ5</accession>
<keyword evidence="1" id="KW-1133">Transmembrane helix</keyword>
<name>A0ABT4MZQ5_GORRU</name>
<sequence length="154" mass="17109">MESDEAKDLLRVAERAEAAPYIDYPPTPWWYFPTIGAWAAAMIATFTWWRENAALFVGSIAVLIVLEIVFLRWMTRRHGALPMPGKGSPPAEIQPVWRGYFISLPVVAAVVALSWWLGGVLVAALTAFIVVTAGLVFYEQRYDRAAAATRARLA</sequence>
<keyword evidence="1" id="KW-0812">Transmembrane</keyword>
<comment type="caution">
    <text evidence="2">The sequence shown here is derived from an EMBL/GenBank/DDBJ whole genome shotgun (WGS) entry which is preliminary data.</text>
</comment>
<gene>
    <name evidence="2" type="ORF">O4213_20975</name>
</gene>
<dbReference type="Proteomes" id="UP001067235">
    <property type="component" value="Unassembled WGS sequence"/>
</dbReference>
<dbReference type="EMBL" id="JAPWIE010000006">
    <property type="protein sequence ID" value="MCZ4552477.1"/>
    <property type="molecule type" value="Genomic_DNA"/>
</dbReference>
<feature type="transmembrane region" description="Helical" evidence="1">
    <location>
        <begin position="121"/>
        <end position="138"/>
    </location>
</feature>
<evidence type="ECO:0000256" key="1">
    <source>
        <dbReference type="SAM" id="Phobius"/>
    </source>
</evidence>
<organism evidence="2 3">
    <name type="scientific">Gordonia rubripertincta</name>
    <name type="common">Rhodococcus corallinus</name>
    <dbReference type="NCBI Taxonomy" id="36822"/>
    <lineage>
        <taxon>Bacteria</taxon>
        <taxon>Bacillati</taxon>
        <taxon>Actinomycetota</taxon>
        <taxon>Actinomycetes</taxon>
        <taxon>Mycobacteriales</taxon>
        <taxon>Gordoniaceae</taxon>
        <taxon>Gordonia</taxon>
    </lineage>
</organism>
<protein>
    <recommendedName>
        <fullName evidence="4">Cytochrome aa3 subunit 4</fullName>
    </recommendedName>
</protein>
<proteinExistence type="predicted"/>
<dbReference type="RefSeq" id="WP_084838956.1">
    <property type="nucleotide sequence ID" value="NZ_JAPWIE010000006.1"/>
</dbReference>
<keyword evidence="3" id="KW-1185">Reference proteome</keyword>
<feature type="transmembrane region" description="Helical" evidence="1">
    <location>
        <begin position="29"/>
        <end position="49"/>
    </location>
</feature>
<reference evidence="2" key="1">
    <citation type="submission" date="2022-12" db="EMBL/GenBank/DDBJ databases">
        <authorList>
            <person name="Krivoruchko A.V."/>
            <person name="Elkin A."/>
        </authorList>
    </citation>
    <scope>NUCLEOTIDE SEQUENCE</scope>
    <source>
        <strain evidence="2">IEGM 1388</strain>
    </source>
</reference>
<evidence type="ECO:0000313" key="3">
    <source>
        <dbReference type="Proteomes" id="UP001067235"/>
    </source>
</evidence>
<feature type="transmembrane region" description="Helical" evidence="1">
    <location>
        <begin position="55"/>
        <end position="75"/>
    </location>
</feature>
<evidence type="ECO:0000313" key="2">
    <source>
        <dbReference type="EMBL" id="MCZ4552477.1"/>
    </source>
</evidence>
<keyword evidence="1" id="KW-0472">Membrane</keyword>
<evidence type="ECO:0008006" key="4">
    <source>
        <dbReference type="Google" id="ProtNLM"/>
    </source>
</evidence>